<dbReference type="AlphaFoldDB" id="A0A6V7VM57"/>
<organism evidence="1 2">
    <name type="scientific">Meloidogyne enterolobii</name>
    <name type="common">Root-knot nematode worm</name>
    <name type="synonym">Meloidogyne mayaguensis</name>
    <dbReference type="NCBI Taxonomy" id="390850"/>
    <lineage>
        <taxon>Eukaryota</taxon>
        <taxon>Metazoa</taxon>
        <taxon>Ecdysozoa</taxon>
        <taxon>Nematoda</taxon>
        <taxon>Chromadorea</taxon>
        <taxon>Rhabditida</taxon>
        <taxon>Tylenchina</taxon>
        <taxon>Tylenchomorpha</taxon>
        <taxon>Tylenchoidea</taxon>
        <taxon>Meloidogynidae</taxon>
        <taxon>Meloidogyninae</taxon>
        <taxon>Meloidogyne</taxon>
    </lineage>
</organism>
<name>A0A6V7VM57_MELEN</name>
<gene>
    <name evidence="1" type="ORF">MENT_LOCUS27815</name>
</gene>
<sequence length="230" mass="26886">MYYDPVLIFTGVPQANVHEWDYQINIFKNIFNVSKENLDKNNCNLIKKELDNSKDFISFYYNLNKKESNLAQKINRITLNILLDDAEKQEYLFNGFYSNIINRKNTGSLDEIHQMIIENIKEMCSEYGDTSTWGYRHDYGQGSSSGQNKRSNREYQEHREYLSGHQHHNYGYQTGYGNQHIYGYQQGFGDYTGHQQYIGHGDYNMGHLEEDMGIQGGSGYHGEEDMDTTE</sequence>
<dbReference type="Proteomes" id="UP000580250">
    <property type="component" value="Unassembled WGS sequence"/>
</dbReference>
<reference evidence="1 2" key="1">
    <citation type="submission" date="2020-08" db="EMBL/GenBank/DDBJ databases">
        <authorList>
            <person name="Koutsovoulos G."/>
            <person name="Danchin GJ E."/>
        </authorList>
    </citation>
    <scope>NUCLEOTIDE SEQUENCE [LARGE SCALE GENOMIC DNA]</scope>
</reference>
<dbReference type="EMBL" id="CAJEWN010000267">
    <property type="protein sequence ID" value="CAD2176045.1"/>
    <property type="molecule type" value="Genomic_DNA"/>
</dbReference>
<proteinExistence type="predicted"/>
<protein>
    <submittedName>
        <fullName evidence="1">Uncharacterized protein</fullName>
    </submittedName>
</protein>
<accession>A0A6V7VM57</accession>
<evidence type="ECO:0000313" key="1">
    <source>
        <dbReference type="EMBL" id="CAD2176045.1"/>
    </source>
</evidence>
<evidence type="ECO:0000313" key="2">
    <source>
        <dbReference type="Proteomes" id="UP000580250"/>
    </source>
</evidence>
<comment type="caution">
    <text evidence="1">The sequence shown here is derived from an EMBL/GenBank/DDBJ whole genome shotgun (WGS) entry which is preliminary data.</text>
</comment>